<evidence type="ECO:0000256" key="1">
    <source>
        <dbReference type="SAM" id="Phobius"/>
    </source>
</evidence>
<evidence type="ECO:0000313" key="3">
    <source>
        <dbReference type="Proteomes" id="UP000004459"/>
    </source>
</evidence>
<sequence length="44" mass="5210">MLFILALTLSLVKNFFQTFLRFFSLMAVLFVLFKQVPASRRELI</sequence>
<keyword evidence="1" id="KW-0812">Transmembrane</keyword>
<keyword evidence="1" id="KW-1133">Transmembrane helix</keyword>
<keyword evidence="1" id="KW-0472">Membrane</keyword>
<feature type="transmembrane region" description="Helical" evidence="1">
    <location>
        <begin position="15"/>
        <end position="33"/>
    </location>
</feature>
<name>G9YKZ2_FLAPL</name>
<organism evidence="2 3">
    <name type="scientific">Flavonifractor plautii ATCC 29863</name>
    <dbReference type="NCBI Taxonomy" id="411475"/>
    <lineage>
        <taxon>Bacteria</taxon>
        <taxon>Bacillati</taxon>
        <taxon>Bacillota</taxon>
        <taxon>Clostridia</taxon>
        <taxon>Eubacteriales</taxon>
        <taxon>Oscillospiraceae</taxon>
        <taxon>Flavonifractor</taxon>
    </lineage>
</organism>
<dbReference type="AlphaFoldDB" id="G9YKZ2"/>
<dbReference type="Proteomes" id="UP000004459">
    <property type="component" value="Unassembled WGS sequence"/>
</dbReference>
<accession>G9YKZ2</accession>
<dbReference type="HOGENOM" id="CLU_3216577_0_0_9"/>
<reference evidence="2 3" key="1">
    <citation type="submission" date="2011-08" db="EMBL/GenBank/DDBJ databases">
        <authorList>
            <person name="Weinstock G."/>
            <person name="Sodergren E."/>
            <person name="Clifton S."/>
            <person name="Fulton L."/>
            <person name="Fulton B."/>
            <person name="Courtney L."/>
            <person name="Fronick C."/>
            <person name="Harrison M."/>
            <person name="Strong C."/>
            <person name="Farmer C."/>
            <person name="Delahaunty K."/>
            <person name="Markovic C."/>
            <person name="Hall O."/>
            <person name="Minx P."/>
            <person name="Tomlinson C."/>
            <person name="Mitreva M."/>
            <person name="Hou S."/>
            <person name="Chen J."/>
            <person name="Wollam A."/>
            <person name="Pepin K.H."/>
            <person name="Johnson M."/>
            <person name="Bhonagiri V."/>
            <person name="Zhang X."/>
            <person name="Suruliraj S."/>
            <person name="Warren W."/>
            <person name="Chinwalla A."/>
            <person name="Mardis E.R."/>
            <person name="Wilson R.K."/>
        </authorList>
    </citation>
    <scope>NUCLEOTIDE SEQUENCE [LARGE SCALE GENOMIC DNA]</scope>
    <source>
        <strain evidence="2 3">ATCC 29863</strain>
    </source>
</reference>
<comment type="caution">
    <text evidence="2">The sequence shown here is derived from an EMBL/GenBank/DDBJ whole genome shotgun (WGS) entry which is preliminary data.</text>
</comment>
<dbReference type="EMBL" id="AGCK01000014">
    <property type="protein sequence ID" value="EHM55141.1"/>
    <property type="molecule type" value="Genomic_DNA"/>
</dbReference>
<gene>
    <name evidence="2" type="ORF">HMPREF0372_00155</name>
</gene>
<evidence type="ECO:0000313" key="2">
    <source>
        <dbReference type="EMBL" id="EHM55141.1"/>
    </source>
</evidence>
<protein>
    <submittedName>
        <fullName evidence="2">Uncharacterized protein</fullName>
    </submittedName>
</protein>
<proteinExistence type="predicted"/>